<proteinExistence type="inferred from homology"/>
<dbReference type="InterPro" id="IPR019973">
    <property type="entry name" value="Flap_endonuc_arc"/>
</dbReference>
<evidence type="ECO:0000256" key="10">
    <source>
        <dbReference type="HAMAP-Rule" id="MF_00614"/>
    </source>
</evidence>
<feature type="domain" description="XPG-I" evidence="11">
    <location>
        <begin position="140"/>
        <end position="221"/>
    </location>
</feature>
<evidence type="ECO:0000256" key="5">
    <source>
        <dbReference type="ARBA" id="ARBA00022763"/>
    </source>
</evidence>
<dbReference type="SMART" id="SM00485">
    <property type="entry name" value="XPGN"/>
    <property type="match status" value="1"/>
</dbReference>
<dbReference type="Proteomes" id="UP000809243">
    <property type="component" value="Unassembled WGS sequence"/>
</dbReference>
<feature type="binding site" evidence="10">
    <location>
        <position position="152"/>
    </location>
    <ligand>
        <name>Mg(2+)</name>
        <dbReference type="ChEBI" id="CHEBI:18420"/>
        <label>1</label>
    </ligand>
</feature>
<dbReference type="NCBIfam" id="TIGR03674">
    <property type="entry name" value="fen_arch"/>
    <property type="match status" value="1"/>
</dbReference>
<dbReference type="InterPro" id="IPR008918">
    <property type="entry name" value="HhH2"/>
</dbReference>
<evidence type="ECO:0000256" key="1">
    <source>
        <dbReference type="ARBA" id="ARBA00022705"/>
    </source>
</evidence>
<feature type="binding site" evidence="10">
    <location>
        <position position="154"/>
    </location>
    <ligand>
        <name>Mg(2+)</name>
        <dbReference type="ChEBI" id="CHEBI:18420"/>
        <label>1</label>
    </ligand>
</feature>
<comment type="subunit">
    <text evidence="10">Interacts with PCNA. PCNA stimulates the nuclease activity without altering cleavage specificity.</text>
</comment>
<dbReference type="GO" id="GO:0017108">
    <property type="term" value="F:5'-flap endonuclease activity"/>
    <property type="evidence" value="ECO:0007669"/>
    <property type="project" value="UniProtKB-UniRule"/>
</dbReference>
<dbReference type="Pfam" id="PF00867">
    <property type="entry name" value="XPG_I"/>
    <property type="match status" value="1"/>
</dbReference>
<feature type="domain" description="XPG N-terminal" evidence="12">
    <location>
        <begin position="1"/>
        <end position="101"/>
    </location>
</feature>
<evidence type="ECO:0000259" key="12">
    <source>
        <dbReference type="SMART" id="SM00485"/>
    </source>
</evidence>
<organism evidence="13 14">
    <name type="scientific">Candidatus Iainarchaeum sp</name>
    <dbReference type="NCBI Taxonomy" id="3101447"/>
    <lineage>
        <taxon>Archaea</taxon>
        <taxon>Candidatus Iainarchaeota</taxon>
        <taxon>Candidatus Iainarchaeia</taxon>
        <taxon>Candidatus Iainarchaeales</taxon>
        <taxon>Candidatus Iainarchaeaceae</taxon>
        <taxon>Candidatus Iainarchaeum</taxon>
    </lineage>
</organism>
<dbReference type="CDD" id="cd09867">
    <property type="entry name" value="PIN_FEN1"/>
    <property type="match status" value="1"/>
</dbReference>
<dbReference type="EMBL" id="JAFGDB010000084">
    <property type="protein sequence ID" value="MBN2067776.1"/>
    <property type="molecule type" value="Genomic_DNA"/>
</dbReference>
<keyword evidence="8 10" id="KW-0460">Magnesium</keyword>
<feature type="binding site" evidence="10">
    <location>
        <position position="80"/>
    </location>
    <ligand>
        <name>Mg(2+)</name>
        <dbReference type="ChEBI" id="CHEBI:18420"/>
        <label>1</label>
    </ligand>
</feature>
<keyword evidence="5 10" id="KW-0227">DNA damage</keyword>
<protein>
    <recommendedName>
        <fullName evidence="10">Flap endonuclease 1</fullName>
        <shortName evidence="10">FEN-1</shortName>
        <ecNumber evidence="10">3.1.-.-</ecNumber>
    </recommendedName>
    <alternativeName>
        <fullName evidence="10">Flap structure-specific endonuclease 1</fullName>
    </alternativeName>
</protein>
<keyword evidence="3 10" id="KW-0479">Metal-binding</keyword>
<name>A0A938YUI5_9ARCH</name>
<dbReference type="SUPFAM" id="SSF47807">
    <property type="entry name" value="5' to 3' exonuclease, C-terminal subdomain"/>
    <property type="match status" value="1"/>
</dbReference>
<comment type="function">
    <text evidence="10">Structure-specific nuclease with 5'-flap endonuclease and 5'-3' exonuclease activities involved in DNA replication and repair. During DNA replication, cleaves the 5'-overhanging flap structure that is generated by displacement synthesis when DNA polymerase encounters the 5'-end of a downstream Okazaki fragment. Binds the unpaired 3'-DNA end and kinks the DNA to facilitate 5' cleavage specificity. Cleaves one nucleotide into the double-stranded DNA from the junction in flap DNA, leaving a nick for ligation. Also involved in the base excision repair (BER) pathway. Acts as a genome stabilization factor that prevents flaps from equilibrating into structurs that lead to duplications and deletions. Also possesses 5'-3' exonuclease activity on nicked or gapped double-stranded DNA.</text>
</comment>
<feature type="binding site" evidence="10">
    <location>
        <position position="173"/>
    </location>
    <ligand>
        <name>Mg(2+)</name>
        <dbReference type="ChEBI" id="CHEBI:18420"/>
        <label>2</label>
    </ligand>
</feature>
<dbReference type="InterPro" id="IPR023426">
    <property type="entry name" value="Flap_endonuc"/>
</dbReference>
<dbReference type="GO" id="GO:0000287">
    <property type="term" value="F:magnesium ion binding"/>
    <property type="evidence" value="ECO:0007669"/>
    <property type="project" value="UniProtKB-UniRule"/>
</dbReference>
<comment type="caution">
    <text evidence="10">Lacks conserved residue(s) required for the propagation of feature annotation.</text>
</comment>
<feature type="region of interest" description="N-domain" evidence="10">
    <location>
        <begin position="1"/>
        <end position="98"/>
    </location>
</feature>
<dbReference type="SMART" id="SM00279">
    <property type="entry name" value="HhH2"/>
    <property type="match status" value="1"/>
</dbReference>
<dbReference type="Gene3D" id="3.40.50.1010">
    <property type="entry name" value="5'-nuclease"/>
    <property type="match status" value="1"/>
</dbReference>
<dbReference type="InterPro" id="IPR006084">
    <property type="entry name" value="XPG/Rad2"/>
</dbReference>
<dbReference type="AlphaFoldDB" id="A0A938YUI5"/>
<dbReference type="GO" id="GO:0043137">
    <property type="term" value="P:DNA replication, removal of RNA primer"/>
    <property type="evidence" value="ECO:0007669"/>
    <property type="project" value="UniProtKB-UniRule"/>
</dbReference>
<comment type="cofactor">
    <cofactor evidence="10">
        <name>Mg(2+)</name>
        <dbReference type="ChEBI" id="CHEBI:18420"/>
    </cofactor>
    <text evidence="10">Binds 2 magnesium ions per subunit. They probably participate in the reaction catalyzed by the enzyme. May bind an additional third magnesium ion after substrate binding.</text>
</comment>
<feature type="binding site" evidence="10">
    <location>
        <position position="27"/>
    </location>
    <ligand>
        <name>Mg(2+)</name>
        <dbReference type="ChEBI" id="CHEBI:18420"/>
        <label>1</label>
    </ligand>
</feature>
<comment type="similarity">
    <text evidence="10">Belongs to the XPG/RAD2 endonuclease family. FEN1 subfamily.</text>
</comment>
<dbReference type="PRINTS" id="PR00853">
    <property type="entry name" value="XPGRADSUPER"/>
</dbReference>
<dbReference type="Gene3D" id="1.10.150.20">
    <property type="entry name" value="5' to 3' exonuclease, C-terminal subdomain"/>
    <property type="match status" value="1"/>
</dbReference>
<sequence length="341" mass="38651">MGTAIADLLEKEEISLDFLAGRRLGIDSYNVLYQFLSIIRGKDGTPLMDSRGRVTSHLTGLLYRTINLLEAGIKPVFVFDGKPHELKGETLKARNRIRTEAKEKFEKARERGEEAEARKYAQQAVKLTEEMVQDAKKLVKLMGLPVIQAPSEGEAQISAMVAGNDLYGCVSQDFDALLFGASRLLRNITVSGKRKAPGRDFYYEVKPEMIELEKNLKALGIDRKKLIWIGILIGTDFNEKFPKIGPKTALKLVQEHEKFEGIIKATGHDPEFDYREIEEIFLNPESTKGYEIKFTLPEKDKILSFLCGEHDFSEERVQSALAKLEERAREKGQQSRLGQWL</sequence>
<keyword evidence="9 10" id="KW-0234">DNA repair</keyword>
<dbReference type="SUPFAM" id="SSF88723">
    <property type="entry name" value="PIN domain-like"/>
    <property type="match status" value="1"/>
</dbReference>
<dbReference type="FunFam" id="3.40.50.1010:FF:000016">
    <property type="entry name" value="Flap endonuclease 1"/>
    <property type="match status" value="1"/>
</dbReference>
<keyword evidence="7 10" id="KW-0269">Exonuclease</keyword>
<evidence type="ECO:0000256" key="7">
    <source>
        <dbReference type="ARBA" id="ARBA00022839"/>
    </source>
</evidence>
<keyword evidence="2 10" id="KW-0540">Nuclease</keyword>
<feature type="binding site" evidence="10">
    <location>
        <position position="175"/>
    </location>
    <ligand>
        <name>Mg(2+)</name>
        <dbReference type="ChEBI" id="CHEBI:18420"/>
        <label>2</label>
    </ligand>
</feature>
<keyword evidence="1 10" id="KW-0235">DNA replication</keyword>
<evidence type="ECO:0000256" key="4">
    <source>
        <dbReference type="ARBA" id="ARBA00022759"/>
    </source>
</evidence>
<dbReference type="GO" id="GO:0006281">
    <property type="term" value="P:DNA repair"/>
    <property type="evidence" value="ECO:0007669"/>
    <property type="project" value="UniProtKB-UniRule"/>
</dbReference>
<dbReference type="HAMAP" id="MF_00614">
    <property type="entry name" value="Fen"/>
    <property type="match status" value="1"/>
</dbReference>
<evidence type="ECO:0000313" key="14">
    <source>
        <dbReference type="Proteomes" id="UP000809243"/>
    </source>
</evidence>
<dbReference type="InterPro" id="IPR036279">
    <property type="entry name" value="5-3_exonuclease_C_sf"/>
</dbReference>
<gene>
    <name evidence="10 13" type="primary">fen</name>
    <name evidence="13" type="ORF">JW744_04875</name>
</gene>
<dbReference type="InterPro" id="IPR006085">
    <property type="entry name" value="XPG_DNA_repair_N"/>
</dbReference>
<dbReference type="InterPro" id="IPR029060">
    <property type="entry name" value="PIN-like_dom_sf"/>
</dbReference>
<dbReference type="SMART" id="SM00484">
    <property type="entry name" value="XPGI"/>
    <property type="match status" value="1"/>
</dbReference>
<comment type="caution">
    <text evidence="13">The sequence shown here is derived from an EMBL/GenBank/DDBJ whole genome shotgun (WGS) entry which is preliminary data.</text>
</comment>
<evidence type="ECO:0000259" key="11">
    <source>
        <dbReference type="SMART" id="SM00484"/>
    </source>
</evidence>
<evidence type="ECO:0000256" key="9">
    <source>
        <dbReference type="ARBA" id="ARBA00023204"/>
    </source>
</evidence>
<dbReference type="PROSITE" id="PS00841">
    <property type="entry name" value="XPG_1"/>
    <property type="match status" value="1"/>
</dbReference>
<dbReference type="InterPro" id="IPR006086">
    <property type="entry name" value="XPG-I_dom"/>
</dbReference>
<dbReference type="PANTHER" id="PTHR11081:SF9">
    <property type="entry name" value="FLAP ENDONUCLEASE 1"/>
    <property type="match status" value="1"/>
</dbReference>
<evidence type="ECO:0000256" key="6">
    <source>
        <dbReference type="ARBA" id="ARBA00022801"/>
    </source>
</evidence>
<keyword evidence="6 10" id="KW-0378">Hydrolase</keyword>
<dbReference type="EC" id="3.1.-.-" evidence="10"/>
<evidence type="ECO:0000256" key="8">
    <source>
        <dbReference type="ARBA" id="ARBA00022842"/>
    </source>
</evidence>
<feature type="binding site" evidence="10">
    <location>
        <position position="236"/>
    </location>
    <ligand>
        <name>Mg(2+)</name>
        <dbReference type="ChEBI" id="CHEBI:18420"/>
        <label>2</label>
    </ligand>
</feature>
<dbReference type="GO" id="GO:0003677">
    <property type="term" value="F:DNA binding"/>
    <property type="evidence" value="ECO:0007669"/>
    <property type="project" value="UniProtKB-UniRule"/>
</dbReference>
<keyword evidence="4 10" id="KW-0255">Endonuclease</keyword>
<dbReference type="GO" id="GO:0008409">
    <property type="term" value="F:5'-3' exonuclease activity"/>
    <property type="evidence" value="ECO:0007669"/>
    <property type="project" value="UniProtKB-UniRule"/>
</dbReference>
<evidence type="ECO:0000313" key="13">
    <source>
        <dbReference type="EMBL" id="MBN2067776.1"/>
    </source>
</evidence>
<evidence type="ECO:0000256" key="2">
    <source>
        <dbReference type="ARBA" id="ARBA00022722"/>
    </source>
</evidence>
<feature type="region of interest" description="Interaction with PCNA" evidence="10">
    <location>
        <begin position="333"/>
        <end position="341"/>
    </location>
</feature>
<dbReference type="InterPro" id="IPR019974">
    <property type="entry name" value="XPG_CS"/>
</dbReference>
<accession>A0A938YUI5</accession>
<reference evidence="13" key="1">
    <citation type="submission" date="2021-01" db="EMBL/GenBank/DDBJ databases">
        <title>Active Sulfur Cycling in an Early Earth Analoge.</title>
        <authorList>
            <person name="Hahn C.R."/>
            <person name="Youssef N.H."/>
            <person name="Elshahed M."/>
        </authorList>
    </citation>
    <scope>NUCLEOTIDE SEQUENCE</scope>
    <source>
        <strain evidence="13">Zod_Metabat.1151</strain>
    </source>
</reference>
<evidence type="ECO:0000256" key="3">
    <source>
        <dbReference type="ARBA" id="ARBA00022723"/>
    </source>
</evidence>
<dbReference type="PANTHER" id="PTHR11081">
    <property type="entry name" value="FLAP ENDONUCLEASE FAMILY MEMBER"/>
    <property type="match status" value="1"/>
</dbReference>
<dbReference type="Pfam" id="PF00752">
    <property type="entry name" value="XPG_N"/>
    <property type="match status" value="1"/>
</dbReference>